<dbReference type="AlphaFoldDB" id="A0A1F7W7G6"/>
<dbReference type="Proteomes" id="UP000177331">
    <property type="component" value="Unassembled WGS sequence"/>
</dbReference>
<proteinExistence type="predicted"/>
<accession>A0A1F7W7G6</accession>
<comment type="caution">
    <text evidence="1">The sequence shown here is derived from an EMBL/GenBank/DDBJ whole genome shotgun (WGS) entry which is preliminary data.</text>
</comment>
<evidence type="ECO:0000313" key="2">
    <source>
        <dbReference type="Proteomes" id="UP000177331"/>
    </source>
</evidence>
<dbReference type="EMBL" id="MGFD01000028">
    <property type="protein sequence ID" value="OGL98328.1"/>
    <property type="molecule type" value="Genomic_DNA"/>
</dbReference>
<organism evidence="1 2">
    <name type="scientific">Candidatus Uhrbacteria bacterium RIFOXYB2_FULL_45_11</name>
    <dbReference type="NCBI Taxonomy" id="1802421"/>
    <lineage>
        <taxon>Bacteria</taxon>
        <taxon>Candidatus Uhriibacteriota</taxon>
    </lineage>
</organism>
<sequence>MLYLVILVILFPCMSSPTDLEQSILRTLCWFAVFDQSITGFEIWKWLVEPARAYDLSEVYRVLEGSEWVKSRVQEEGGYYVLHSPSPYKGEGRGEVLRREAVSLRSRNYLDATKKFRKLKRASHYFRLFSSTRAVAAVNSIAWMNTNEKSDIDLFVVTKPKSIWSTRFWMVAPFIALRKRPGASNQDPFCFSFFATSNALAMDHLRLKEGDHYFAFWLKSIVPMFDHDGHLEKLQDENAWADHMLPNASPRTVHPLHKTSLTFPTFPTFPTFQTFYRSLSQKRFPIAIRNLANKDSRVVISDDMLKFHETDRRAEFEEAYCTFVKQTMV</sequence>
<gene>
    <name evidence="1" type="ORF">A2318_03110</name>
</gene>
<evidence type="ECO:0000313" key="1">
    <source>
        <dbReference type="EMBL" id="OGL98328.1"/>
    </source>
</evidence>
<dbReference type="STRING" id="1802421.A2318_03110"/>
<name>A0A1F7W7G6_9BACT</name>
<protein>
    <submittedName>
        <fullName evidence="1">Uncharacterized protein</fullName>
    </submittedName>
</protein>
<reference evidence="1 2" key="1">
    <citation type="journal article" date="2016" name="Nat. Commun.">
        <title>Thousands of microbial genomes shed light on interconnected biogeochemical processes in an aquifer system.</title>
        <authorList>
            <person name="Anantharaman K."/>
            <person name="Brown C.T."/>
            <person name="Hug L.A."/>
            <person name="Sharon I."/>
            <person name="Castelle C.J."/>
            <person name="Probst A.J."/>
            <person name="Thomas B.C."/>
            <person name="Singh A."/>
            <person name="Wilkins M.J."/>
            <person name="Karaoz U."/>
            <person name="Brodie E.L."/>
            <person name="Williams K.H."/>
            <person name="Hubbard S.S."/>
            <person name="Banfield J.F."/>
        </authorList>
    </citation>
    <scope>NUCLEOTIDE SEQUENCE [LARGE SCALE GENOMIC DNA]</scope>
</reference>